<reference evidence="1" key="1">
    <citation type="submission" date="2021-03" db="EMBL/GenBank/DDBJ databases">
        <title>Draft genome sequence of rust myrtle Austropuccinia psidii MF-1, a brazilian biotype.</title>
        <authorList>
            <person name="Quecine M.C."/>
            <person name="Pachon D.M.R."/>
            <person name="Bonatelli M.L."/>
            <person name="Correr F.H."/>
            <person name="Franceschini L.M."/>
            <person name="Leite T.F."/>
            <person name="Margarido G.R.A."/>
            <person name="Almeida C.A."/>
            <person name="Ferrarezi J.A."/>
            <person name="Labate C.A."/>
        </authorList>
    </citation>
    <scope>NUCLEOTIDE SEQUENCE</scope>
    <source>
        <strain evidence="1">MF-1</strain>
    </source>
</reference>
<evidence type="ECO:0000313" key="2">
    <source>
        <dbReference type="Proteomes" id="UP000765509"/>
    </source>
</evidence>
<sequence length="116" mass="13299">MQQTVTLINTQDVVSMNMSSTTSTLCLNSIPQLLLNTQSNKLPYSLPSTIVKPLFPQPSHLRLPPPQLLLRKIYLNIHQMSPPEDLHNINLLILTMTNLWKYQPIASPILQFRFIH</sequence>
<keyword evidence="2" id="KW-1185">Reference proteome</keyword>
<proteinExistence type="predicted"/>
<name>A0A9Q3FGS6_9BASI</name>
<comment type="caution">
    <text evidence="1">The sequence shown here is derived from an EMBL/GenBank/DDBJ whole genome shotgun (WGS) entry which is preliminary data.</text>
</comment>
<organism evidence="1 2">
    <name type="scientific">Austropuccinia psidii MF-1</name>
    <dbReference type="NCBI Taxonomy" id="1389203"/>
    <lineage>
        <taxon>Eukaryota</taxon>
        <taxon>Fungi</taxon>
        <taxon>Dikarya</taxon>
        <taxon>Basidiomycota</taxon>
        <taxon>Pucciniomycotina</taxon>
        <taxon>Pucciniomycetes</taxon>
        <taxon>Pucciniales</taxon>
        <taxon>Sphaerophragmiaceae</taxon>
        <taxon>Austropuccinia</taxon>
    </lineage>
</organism>
<accession>A0A9Q3FGS6</accession>
<evidence type="ECO:0000313" key="1">
    <source>
        <dbReference type="EMBL" id="MBW0538859.1"/>
    </source>
</evidence>
<dbReference type="AlphaFoldDB" id="A0A9Q3FGS6"/>
<dbReference type="EMBL" id="AVOT02043424">
    <property type="protein sequence ID" value="MBW0538859.1"/>
    <property type="molecule type" value="Genomic_DNA"/>
</dbReference>
<dbReference type="Proteomes" id="UP000765509">
    <property type="component" value="Unassembled WGS sequence"/>
</dbReference>
<protein>
    <submittedName>
        <fullName evidence="1">Uncharacterized protein</fullName>
    </submittedName>
</protein>
<gene>
    <name evidence="1" type="ORF">O181_078574</name>
</gene>